<dbReference type="InterPro" id="IPR028098">
    <property type="entry name" value="Glyco_trans_4-like_N"/>
</dbReference>
<evidence type="ECO:0000313" key="4">
    <source>
        <dbReference type="Proteomes" id="UP000490800"/>
    </source>
</evidence>
<organism evidence="3 4">
    <name type="scientific">Paenibacillus lutrae</name>
    <dbReference type="NCBI Taxonomy" id="2078573"/>
    <lineage>
        <taxon>Bacteria</taxon>
        <taxon>Bacillati</taxon>
        <taxon>Bacillota</taxon>
        <taxon>Bacilli</taxon>
        <taxon>Bacillales</taxon>
        <taxon>Paenibacillaceae</taxon>
        <taxon>Paenibacillus</taxon>
    </lineage>
</organism>
<name>A0A7X3FE12_9BACL</name>
<reference evidence="3 4" key="1">
    <citation type="journal article" date="2019" name="Microorganisms">
        <title>Paenibacillus lutrae sp. nov., A Chitinolytic Species Isolated from A River Otter in Castril Natural Park, Granada, Spain.</title>
        <authorList>
            <person name="Rodriguez M."/>
            <person name="Reina J.C."/>
            <person name="Bejar V."/>
            <person name="Llamas I."/>
        </authorList>
    </citation>
    <scope>NUCLEOTIDE SEQUENCE [LARGE SCALE GENOMIC DNA]</scope>
    <source>
        <strain evidence="3 4">N10</strain>
    </source>
</reference>
<dbReference type="SUPFAM" id="SSF53756">
    <property type="entry name" value="UDP-Glycosyltransferase/glycogen phosphorylase"/>
    <property type="match status" value="1"/>
</dbReference>
<gene>
    <name evidence="3" type="ORF">EDM21_00100</name>
</gene>
<dbReference type="RefSeq" id="WP_157331748.1">
    <property type="nucleotide sequence ID" value="NZ_RHLK01000001.1"/>
</dbReference>
<dbReference type="Proteomes" id="UP000490800">
    <property type="component" value="Unassembled WGS sequence"/>
</dbReference>
<dbReference type="InterPro" id="IPR050194">
    <property type="entry name" value="Glycosyltransferase_grp1"/>
</dbReference>
<dbReference type="CDD" id="cd03801">
    <property type="entry name" value="GT4_PimA-like"/>
    <property type="match status" value="1"/>
</dbReference>
<evidence type="ECO:0000259" key="2">
    <source>
        <dbReference type="Pfam" id="PF13439"/>
    </source>
</evidence>
<dbReference type="AlphaFoldDB" id="A0A7X3FE12"/>
<proteinExistence type="predicted"/>
<dbReference type="Pfam" id="PF00534">
    <property type="entry name" value="Glycos_transf_1"/>
    <property type="match status" value="1"/>
</dbReference>
<dbReference type="Gene3D" id="3.40.50.2000">
    <property type="entry name" value="Glycogen Phosphorylase B"/>
    <property type="match status" value="2"/>
</dbReference>
<protein>
    <submittedName>
        <fullName evidence="3">Glycosyltransferase</fullName>
    </submittedName>
</protein>
<accession>A0A7X3FE12</accession>
<evidence type="ECO:0000313" key="3">
    <source>
        <dbReference type="EMBL" id="MVO97959.1"/>
    </source>
</evidence>
<dbReference type="PANTHER" id="PTHR45947:SF3">
    <property type="entry name" value="SULFOQUINOVOSYL TRANSFERASE SQD2"/>
    <property type="match status" value="1"/>
</dbReference>
<dbReference type="Pfam" id="PF13439">
    <property type="entry name" value="Glyco_transf_4"/>
    <property type="match status" value="1"/>
</dbReference>
<dbReference type="InterPro" id="IPR001296">
    <property type="entry name" value="Glyco_trans_1"/>
</dbReference>
<keyword evidence="4" id="KW-1185">Reference proteome</keyword>
<evidence type="ECO:0000259" key="1">
    <source>
        <dbReference type="Pfam" id="PF00534"/>
    </source>
</evidence>
<dbReference type="OrthoDB" id="9815550at2"/>
<keyword evidence="3" id="KW-0808">Transferase</keyword>
<comment type="caution">
    <text evidence="3">The sequence shown here is derived from an EMBL/GenBank/DDBJ whole genome shotgun (WGS) entry which is preliminary data.</text>
</comment>
<sequence length="409" mass="45842">MKILLATYWRLPHLGGVWPLMVNMKEKLEALGHEVDVFGNSEDESVFHMPFSGRVFHKDAVRPFLEKKITPELYPVLHSSSWLSHFELNTLCMELAAAYFGLDKYDVIHTQDVLATRSFKRIKPARTGLVASLHGSVAHEIKLHLMENNVNLGESVIWRFQSAIEHLGATSSDITIASSQWLKQLLTTEYSVPQHQVEVFQYGYDTRDFYAQMGYSSSPVYKPPGKKAIIFTGRLIPIKGVSLLIEAAALLRTVRDDFVCWIVGEGDMEAELNRQCTELGLLETVQFLGRRSDVPYLLAQSDIFVQPSYVDNQPLSLIEAQLAGKPSVVSDATGVPEMVEHGRTGLIFQSGNSQQLFTHLYTLLENTAMREAMGREAGQWGAVHWSMDLMVQRLLDVYGRAVAKAAAQA</sequence>
<dbReference type="EMBL" id="RHLK01000001">
    <property type="protein sequence ID" value="MVO97959.1"/>
    <property type="molecule type" value="Genomic_DNA"/>
</dbReference>
<dbReference type="GO" id="GO:0016757">
    <property type="term" value="F:glycosyltransferase activity"/>
    <property type="evidence" value="ECO:0007669"/>
    <property type="project" value="InterPro"/>
</dbReference>
<dbReference type="PANTHER" id="PTHR45947">
    <property type="entry name" value="SULFOQUINOVOSYL TRANSFERASE SQD2"/>
    <property type="match status" value="1"/>
</dbReference>
<feature type="domain" description="Glycosyltransferase subfamily 4-like N-terminal" evidence="2">
    <location>
        <begin position="15"/>
        <end position="206"/>
    </location>
</feature>
<feature type="domain" description="Glycosyl transferase family 1" evidence="1">
    <location>
        <begin position="222"/>
        <end position="379"/>
    </location>
</feature>